<evidence type="ECO:0000256" key="3">
    <source>
        <dbReference type="ARBA" id="ARBA00022989"/>
    </source>
</evidence>
<feature type="transmembrane region" description="Helical" evidence="5">
    <location>
        <begin position="234"/>
        <end position="250"/>
    </location>
</feature>
<gene>
    <name evidence="7" type="ORF">FN924_16320</name>
</gene>
<feature type="transmembrane region" description="Helical" evidence="5">
    <location>
        <begin position="34"/>
        <end position="56"/>
    </location>
</feature>
<dbReference type="InterPro" id="IPR051533">
    <property type="entry name" value="WaaL-like"/>
</dbReference>
<feature type="transmembrane region" description="Helical" evidence="5">
    <location>
        <begin position="400"/>
        <end position="423"/>
    </location>
</feature>
<feature type="transmembrane region" description="Helical" evidence="5">
    <location>
        <begin position="279"/>
        <end position="300"/>
    </location>
</feature>
<keyword evidence="4 5" id="KW-0472">Membrane</keyword>
<feature type="transmembrane region" description="Helical" evidence="5">
    <location>
        <begin position="256"/>
        <end position="272"/>
    </location>
</feature>
<feature type="domain" description="O-antigen ligase-related" evidence="6">
    <location>
        <begin position="240"/>
        <end position="416"/>
    </location>
</feature>
<keyword evidence="8" id="KW-1185">Reference proteome</keyword>
<feature type="transmembrane region" description="Helical" evidence="5">
    <location>
        <begin position="202"/>
        <end position="227"/>
    </location>
</feature>
<protein>
    <submittedName>
        <fullName evidence="7">O-antigen ligase family protein</fullName>
    </submittedName>
</protein>
<dbReference type="AlphaFoldDB" id="A0A516KJN8"/>
<evidence type="ECO:0000259" key="6">
    <source>
        <dbReference type="Pfam" id="PF04932"/>
    </source>
</evidence>
<evidence type="ECO:0000256" key="5">
    <source>
        <dbReference type="SAM" id="Phobius"/>
    </source>
</evidence>
<feature type="transmembrane region" description="Helical" evidence="5">
    <location>
        <begin position="68"/>
        <end position="86"/>
    </location>
</feature>
<dbReference type="Proteomes" id="UP000315215">
    <property type="component" value="Chromosome"/>
</dbReference>
<keyword evidence="3 5" id="KW-1133">Transmembrane helix</keyword>
<comment type="subcellular location">
    <subcellularLocation>
        <location evidence="1">Membrane</location>
        <topology evidence="1">Multi-pass membrane protein</topology>
    </subcellularLocation>
</comment>
<sequence>MNNQRNFFLFIIATIAVLGVGLILPSPLSLGISVVYFAVIAWLQPKWVVPLLILYYPLRPFLVEINDGLKLAGDIAIIVLVARVIWTSWIEKDWKSIFQLEIYEWAYLLFCVLGAISAFLTGVSPTAIIFQLRKFLMMYLLFYGLKRLAWTREDIITIAKVVIGVGILLSLHGFIELLSQRQWLLPQTWKEGYVSPTNANRIYGLIGNPNSLGLYMVIAIIASLMLLRESAKKLYFFPLTLFIGILLLTYSRGTWIGIVVAGALFVFLSRNWKVVKQIVIAAVAGYLIVFLPISSLHGWIASGPNGINLSENGGDGGGGIGDRFSSSFDEEQVARSSESGRLFFIEKGFEVFMDHPIIGTGFGTFGDSAALVYSSPIYEDYGLAGIYDYKGKDFYSDNQYIQIIAQTGAIGVVLFAVFLLNMVYRIWTIRQTHPAQVHVFVSLWLFICMVGVVYNIWENQVFPMFFFALLAWMETIKHGRTKTVPGTN</sequence>
<dbReference type="GO" id="GO:0016020">
    <property type="term" value="C:membrane"/>
    <property type="evidence" value="ECO:0007669"/>
    <property type="project" value="UniProtKB-SubCell"/>
</dbReference>
<name>A0A516KJN8_9BACI</name>
<dbReference type="PANTHER" id="PTHR37422:SF13">
    <property type="entry name" value="LIPOPOLYSACCHARIDE BIOSYNTHESIS PROTEIN PA4999-RELATED"/>
    <property type="match status" value="1"/>
</dbReference>
<dbReference type="EMBL" id="CP041666">
    <property type="protein sequence ID" value="QDP41597.1"/>
    <property type="molecule type" value="Genomic_DNA"/>
</dbReference>
<dbReference type="KEGG" id="aqt:FN924_16320"/>
<reference evidence="7 8" key="1">
    <citation type="submission" date="2019-07" db="EMBL/GenBank/DDBJ databases">
        <authorList>
            <person name="Li J."/>
        </authorList>
    </citation>
    <scope>NUCLEOTIDE SEQUENCE [LARGE SCALE GENOMIC DNA]</scope>
    <source>
        <strain evidence="7 8">TKL69</strain>
    </source>
</reference>
<evidence type="ECO:0000256" key="4">
    <source>
        <dbReference type="ARBA" id="ARBA00023136"/>
    </source>
</evidence>
<dbReference type="Pfam" id="PF04932">
    <property type="entry name" value="Wzy_C"/>
    <property type="match status" value="1"/>
</dbReference>
<evidence type="ECO:0000256" key="1">
    <source>
        <dbReference type="ARBA" id="ARBA00004141"/>
    </source>
</evidence>
<evidence type="ECO:0000313" key="7">
    <source>
        <dbReference type="EMBL" id="QDP41597.1"/>
    </source>
</evidence>
<organism evidence="7 8">
    <name type="scientific">Radiobacillus deserti</name>
    <dbReference type="NCBI Taxonomy" id="2594883"/>
    <lineage>
        <taxon>Bacteria</taxon>
        <taxon>Bacillati</taxon>
        <taxon>Bacillota</taxon>
        <taxon>Bacilli</taxon>
        <taxon>Bacillales</taxon>
        <taxon>Bacillaceae</taxon>
        <taxon>Radiobacillus</taxon>
    </lineage>
</organism>
<dbReference type="RefSeq" id="WP_143896298.1">
    <property type="nucleotide sequence ID" value="NZ_CP041666.1"/>
</dbReference>
<feature type="transmembrane region" description="Helical" evidence="5">
    <location>
        <begin position="106"/>
        <end position="130"/>
    </location>
</feature>
<dbReference type="GO" id="GO:0016874">
    <property type="term" value="F:ligase activity"/>
    <property type="evidence" value="ECO:0007669"/>
    <property type="project" value="UniProtKB-KW"/>
</dbReference>
<dbReference type="InterPro" id="IPR007016">
    <property type="entry name" value="O-antigen_ligase-rel_domated"/>
</dbReference>
<feature type="transmembrane region" description="Helical" evidence="5">
    <location>
        <begin position="155"/>
        <end position="175"/>
    </location>
</feature>
<accession>A0A516KJN8</accession>
<evidence type="ECO:0000256" key="2">
    <source>
        <dbReference type="ARBA" id="ARBA00022692"/>
    </source>
</evidence>
<feature type="transmembrane region" description="Helical" evidence="5">
    <location>
        <begin position="435"/>
        <end position="454"/>
    </location>
</feature>
<proteinExistence type="predicted"/>
<dbReference type="OrthoDB" id="2957833at2"/>
<keyword evidence="2 5" id="KW-0812">Transmembrane</keyword>
<evidence type="ECO:0000313" key="8">
    <source>
        <dbReference type="Proteomes" id="UP000315215"/>
    </source>
</evidence>
<feature type="transmembrane region" description="Helical" evidence="5">
    <location>
        <begin position="7"/>
        <end position="28"/>
    </location>
</feature>
<keyword evidence="7" id="KW-0436">Ligase</keyword>
<dbReference type="PANTHER" id="PTHR37422">
    <property type="entry name" value="TEICHURONIC ACID BIOSYNTHESIS PROTEIN TUAE"/>
    <property type="match status" value="1"/>
</dbReference>